<dbReference type="AlphaFoldDB" id="A0A7J3SK17"/>
<dbReference type="InterPro" id="IPR029063">
    <property type="entry name" value="SAM-dependent_MTases_sf"/>
</dbReference>
<feature type="transmembrane region" description="Helical" evidence="1">
    <location>
        <begin position="468"/>
        <end position="486"/>
    </location>
</feature>
<feature type="transmembrane region" description="Helical" evidence="1">
    <location>
        <begin position="320"/>
        <end position="343"/>
    </location>
</feature>
<proteinExistence type="predicted"/>
<dbReference type="InterPro" id="IPR001173">
    <property type="entry name" value="Glyco_trans_2-like"/>
</dbReference>
<dbReference type="EMBL" id="DTLS01000040">
    <property type="protein sequence ID" value="HGZ59857.1"/>
    <property type="molecule type" value="Genomic_DNA"/>
</dbReference>
<dbReference type="SUPFAM" id="SSF53448">
    <property type="entry name" value="Nucleotide-diphospho-sugar transferases"/>
    <property type="match status" value="1"/>
</dbReference>
<evidence type="ECO:0000313" key="4">
    <source>
        <dbReference type="EMBL" id="HGZ59857.1"/>
    </source>
</evidence>
<dbReference type="PANTHER" id="PTHR43685">
    <property type="entry name" value="GLYCOSYLTRANSFERASE"/>
    <property type="match status" value="1"/>
</dbReference>
<name>A0A7J3SK17_9CREN</name>
<dbReference type="InterPro" id="IPR050834">
    <property type="entry name" value="Glycosyltransf_2"/>
</dbReference>
<dbReference type="GO" id="GO:0008757">
    <property type="term" value="F:S-adenosylmethionine-dependent methyltransferase activity"/>
    <property type="evidence" value="ECO:0007669"/>
    <property type="project" value="InterPro"/>
</dbReference>
<evidence type="ECO:0000256" key="1">
    <source>
        <dbReference type="SAM" id="Phobius"/>
    </source>
</evidence>
<feature type="transmembrane region" description="Helical" evidence="1">
    <location>
        <begin position="274"/>
        <end position="300"/>
    </location>
</feature>
<keyword evidence="1" id="KW-1133">Transmembrane helix</keyword>
<dbReference type="Gene3D" id="3.90.550.10">
    <property type="entry name" value="Spore Coat Polysaccharide Biosynthesis Protein SpsA, Chain A"/>
    <property type="match status" value="1"/>
</dbReference>
<evidence type="ECO:0000259" key="3">
    <source>
        <dbReference type="Pfam" id="PF08241"/>
    </source>
</evidence>
<organism evidence="4">
    <name type="scientific">Fervidicoccus fontis</name>
    <dbReference type="NCBI Taxonomy" id="683846"/>
    <lineage>
        <taxon>Archaea</taxon>
        <taxon>Thermoproteota</taxon>
        <taxon>Thermoprotei</taxon>
        <taxon>Fervidicoccales</taxon>
        <taxon>Fervidicoccaceae</taxon>
        <taxon>Fervidicoccus</taxon>
    </lineage>
</organism>
<evidence type="ECO:0000259" key="2">
    <source>
        <dbReference type="Pfam" id="PF00535"/>
    </source>
</evidence>
<dbReference type="Gene3D" id="3.40.50.150">
    <property type="entry name" value="Vaccinia Virus protein VP39"/>
    <property type="match status" value="1"/>
</dbReference>
<dbReference type="CDD" id="cd00761">
    <property type="entry name" value="Glyco_tranf_GTA_type"/>
    <property type="match status" value="1"/>
</dbReference>
<comment type="caution">
    <text evidence="4">The sequence shown here is derived from an EMBL/GenBank/DDBJ whole genome shotgun (WGS) entry which is preliminary data.</text>
</comment>
<dbReference type="PANTHER" id="PTHR43685:SF2">
    <property type="entry name" value="GLYCOSYLTRANSFERASE 2-LIKE DOMAIN-CONTAINING PROTEIN"/>
    <property type="match status" value="1"/>
</dbReference>
<dbReference type="Pfam" id="PF00535">
    <property type="entry name" value="Glycos_transf_2"/>
    <property type="match status" value="1"/>
</dbReference>
<gene>
    <name evidence="4" type="ORF">ENW83_01435</name>
</gene>
<accession>A0A7J3SK17</accession>
<protein>
    <submittedName>
        <fullName evidence="4">Glycosyltransferase</fullName>
    </submittedName>
</protein>
<dbReference type="Pfam" id="PF08241">
    <property type="entry name" value="Methyltransf_11"/>
    <property type="match status" value="1"/>
</dbReference>
<dbReference type="InterPro" id="IPR029044">
    <property type="entry name" value="Nucleotide-diphossugar_trans"/>
</dbReference>
<keyword evidence="1" id="KW-0472">Membrane</keyword>
<feature type="domain" description="Methyltransferase type 11" evidence="3">
    <location>
        <begin position="384"/>
        <end position="470"/>
    </location>
</feature>
<dbReference type="InterPro" id="IPR013216">
    <property type="entry name" value="Methyltransf_11"/>
</dbReference>
<keyword evidence="1" id="KW-0812">Transmembrane</keyword>
<sequence length="561" mass="65370">MKMSSMKIKKEIRENLPFITICMPTYNSMWSLKKVIESLLQLDYPKSLLRIVFVDSYSYDGTREFLERFKREHENEYESIILVRTPKRGVGHARNLCLEHVRGWVFWADSDVILCPEILKVLLSHFHRDPKVGWARAEYRRESIDVFGKVMMSLTPKTYRYVDTTELTSSLMSPEAVKCFGKCYEDGGKPFEGWEMGSQFVKVRKAGFRIINDGSLVNKCYSPTPPESASLKPPVLLKKVTSFFSILRYYFLFFPRRPVHEMIIAGDYKLLLKILYWTLLPLITIYAIFNLNPLFFLYLIPPLAFYGFRTRGLLMKVITPTLLSLRWVIISYGWLFLLVRLLVRRNNSSLRKAQMNYDEWFSRIEPGDEPFYKTCASFCRGLTLDIGCGNNCAILSRVPNSIGCDLSKIAIYKTKQKGYEGIVCAAEYLPFRNDSFDSVTCLGALEHFADQQMALHEMKRILKLGGRIVLLIELEAPISFFYLYLIQRLKNKLFDRFNRHPLSLSKIKRLCNDLRFDIIHVEEQGVLDYSTIRIVGKFMRVFPAKYRQHALHILVFAVKEA</sequence>
<reference evidence="4" key="1">
    <citation type="journal article" date="2020" name="mSystems">
        <title>Genome- and Community-Level Interaction Insights into Carbon Utilization and Element Cycling Functions of Hydrothermarchaeota in Hydrothermal Sediment.</title>
        <authorList>
            <person name="Zhou Z."/>
            <person name="Liu Y."/>
            <person name="Xu W."/>
            <person name="Pan J."/>
            <person name="Luo Z.H."/>
            <person name="Li M."/>
        </authorList>
    </citation>
    <scope>NUCLEOTIDE SEQUENCE [LARGE SCALE GENOMIC DNA]</scope>
    <source>
        <strain evidence="4">SpSt-885</strain>
    </source>
</reference>
<dbReference type="SUPFAM" id="SSF53335">
    <property type="entry name" value="S-adenosyl-L-methionine-dependent methyltransferases"/>
    <property type="match status" value="1"/>
</dbReference>
<dbReference type="CDD" id="cd02440">
    <property type="entry name" value="AdoMet_MTases"/>
    <property type="match status" value="1"/>
</dbReference>
<feature type="domain" description="Glycosyltransferase 2-like" evidence="2">
    <location>
        <begin position="20"/>
        <end position="134"/>
    </location>
</feature>
<keyword evidence="4" id="KW-0808">Transferase</keyword>